<accession>A0A1D3MP73</accession>
<gene>
    <name evidence="2" type="ORF">BWGOE11_32280</name>
</gene>
<evidence type="ECO:0000313" key="3">
    <source>
        <dbReference type="Proteomes" id="UP000175835"/>
    </source>
</evidence>
<comment type="caution">
    <text evidence="2">The sequence shown here is derived from an EMBL/GenBank/DDBJ whole genome shotgun (WGS) entry which is preliminary data.</text>
</comment>
<dbReference type="Pfam" id="PF15565">
    <property type="entry name" value="Imm30"/>
    <property type="match status" value="1"/>
</dbReference>
<reference evidence="2 3" key="1">
    <citation type="submission" date="2016-05" db="EMBL/GenBank/DDBJ databases">
        <title>Bacillus thuringiensis and Bacillus weihenstephanensis as novel biocontrol agents of wilt causing Verticillium species.</title>
        <authorList>
            <person name="Hollensteiner J."/>
            <person name="Wemheuer F."/>
            <person name="Harting R."/>
            <person name="Kolarzyk A."/>
            <person name="Diaz-Valerio S."/>
            <person name="Poehlein A."/>
            <person name="Brzuszkiewicz E."/>
            <person name="Nesemann K."/>
            <person name="Braus-Stromeyer S."/>
            <person name="Braus G."/>
            <person name="Daniel R."/>
            <person name="Liesegang H."/>
        </authorList>
    </citation>
    <scope>NUCLEOTIDE SEQUENCE [LARGE SCALE GENOMIC DNA]</scope>
    <source>
        <strain evidence="2 3">GOE11</strain>
    </source>
</reference>
<organism evidence="2 3">
    <name type="scientific">Bacillus mycoides</name>
    <dbReference type="NCBI Taxonomy" id="1405"/>
    <lineage>
        <taxon>Bacteria</taxon>
        <taxon>Bacillati</taxon>
        <taxon>Bacillota</taxon>
        <taxon>Bacilli</taxon>
        <taxon>Bacillales</taxon>
        <taxon>Bacillaceae</taxon>
        <taxon>Bacillus</taxon>
        <taxon>Bacillus cereus group</taxon>
    </lineage>
</organism>
<protein>
    <recommendedName>
        <fullName evidence="1">Immunity protein 30 domain-containing protein</fullName>
    </recommendedName>
</protein>
<sequence>MDTQEYLKRLYDSRLLQNENEIREFNESCIRVIECNDVSVIPDLCLVFDDDTEQFDVMFSLIHGIESLYENNIEEGLKYIATAAPSMMSGAKDWVEIIHYRILNNPQIRTVYGKVLSQFNPSITSGIKELLLEIKNEDPDMFSESVNEVIKLI</sequence>
<evidence type="ECO:0000313" key="2">
    <source>
        <dbReference type="EMBL" id="OFD92484.1"/>
    </source>
</evidence>
<evidence type="ECO:0000259" key="1">
    <source>
        <dbReference type="Pfam" id="PF15565"/>
    </source>
</evidence>
<dbReference type="AlphaFoldDB" id="A0A1D3MP73"/>
<dbReference type="EMBL" id="LXLX01000034">
    <property type="protein sequence ID" value="OFD92484.1"/>
    <property type="molecule type" value="Genomic_DNA"/>
</dbReference>
<dbReference type="InterPro" id="IPR029084">
    <property type="entry name" value="Imm30"/>
</dbReference>
<dbReference type="RefSeq" id="WP_002110743.1">
    <property type="nucleotide sequence ID" value="NZ_CP036132.1"/>
</dbReference>
<proteinExistence type="predicted"/>
<dbReference type="Proteomes" id="UP000175835">
    <property type="component" value="Unassembled WGS sequence"/>
</dbReference>
<dbReference type="PATRIC" id="fig|86662.23.peg.3343"/>
<name>A0A1D3MP73_BACMY</name>
<feature type="domain" description="Immunity protein 30" evidence="1">
    <location>
        <begin position="13"/>
        <end position="112"/>
    </location>
</feature>